<proteinExistence type="predicted"/>
<dbReference type="RefSeq" id="WP_153384410.1">
    <property type="nucleotide sequence ID" value="NZ_VDFP01000001.1"/>
</dbReference>
<dbReference type="InterPro" id="IPR038666">
    <property type="entry name" value="SSP1_head-tail_sf"/>
</dbReference>
<dbReference type="InterPro" id="IPR008767">
    <property type="entry name" value="Phage_SPP1_head-tail_adaptor"/>
</dbReference>
<dbReference type="Pfam" id="PF05521">
    <property type="entry name" value="Phage_HCP"/>
    <property type="match status" value="1"/>
</dbReference>
<evidence type="ECO:0000313" key="1">
    <source>
        <dbReference type="EMBL" id="MQS75002.1"/>
    </source>
</evidence>
<dbReference type="Gene3D" id="2.40.10.270">
    <property type="entry name" value="Bacteriophage SPP1 head-tail adaptor protein"/>
    <property type="match status" value="1"/>
</dbReference>
<accession>A0A5P0ZLD1</accession>
<reference evidence="1 2" key="1">
    <citation type="journal article" date="2019" name="Syst. Appl. Microbiol.">
        <title>Polyphasic characterization of two novel Lactobacillus spp. isolated from blown salami packages: Description of Lactobacillus halodurans sp. nov. and Lactobacillus salsicarnum sp. nov.</title>
        <authorList>
            <person name="Schuster J.A."/>
            <person name="Klingl A."/>
            <person name="Vogel R.F."/>
            <person name="Ehrmann M.A."/>
        </authorList>
    </citation>
    <scope>NUCLEOTIDE SEQUENCE [LARGE SCALE GENOMIC DNA]</scope>
    <source>
        <strain evidence="1 2">TMW 1.2172</strain>
    </source>
</reference>
<comment type="caution">
    <text evidence="1">The sequence shown here is derived from an EMBL/GenBank/DDBJ whole genome shotgun (WGS) entry which is preliminary data.</text>
</comment>
<sequence>MVNNPSELTDVIDFYGKTYEQNDDGVMVPSEGKVFTTWCKVLSDLLKDYKSDAGTLMRGKTSFVIRHDQPKEIDTSMIIKWNSKTYTIDNILKDNTYKAYDTVVTTMKKVI</sequence>
<dbReference type="EMBL" id="VDFP01000001">
    <property type="protein sequence ID" value="MQS75002.1"/>
    <property type="molecule type" value="Genomic_DNA"/>
</dbReference>
<organism evidence="1 2">
    <name type="scientific">Companilactobacillus halodurans</name>
    <dbReference type="NCBI Taxonomy" id="2584183"/>
    <lineage>
        <taxon>Bacteria</taxon>
        <taxon>Bacillati</taxon>
        <taxon>Bacillota</taxon>
        <taxon>Bacilli</taxon>
        <taxon>Lactobacillales</taxon>
        <taxon>Lactobacillaceae</taxon>
        <taxon>Companilactobacillus</taxon>
    </lineage>
</organism>
<dbReference type="AlphaFoldDB" id="A0A5P0ZLD1"/>
<gene>
    <name evidence="1" type="ORF">FHL06_01140</name>
</gene>
<name>A0A5P0ZLD1_9LACO</name>
<protein>
    <submittedName>
        <fullName evidence="1">Head-tail adaptor protein</fullName>
    </submittedName>
</protein>
<dbReference type="Proteomes" id="UP000414364">
    <property type="component" value="Unassembled WGS sequence"/>
</dbReference>
<evidence type="ECO:0000313" key="2">
    <source>
        <dbReference type="Proteomes" id="UP000414364"/>
    </source>
</evidence>